<evidence type="ECO:0000256" key="1">
    <source>
        <dbReference type="ARBA" id="ARBA00023015"/>
    </source>
</evidence>
<evidence type="ECO:0000256" key="4">
    <source>
        <dbReference type="PROSITE-ProRule" id="PRU00335"/>
    </source>
</evidence>
<dbReference type="EMBL" id="RJKE01000001">
    <property type="protein sequence ID" value="ROO87788.1"/>
    <property type="molecule type" value="Genomic_DNA"/>
</dbReference>
<evidence type="ECO:0000256" key="3">
    <source>
        <dbReference type="ARBA" id="ARBA00023163"/>
    </source>
</evidence>
<protein>
    <submittedName>
        <fullName evidence="6">TetR family transcriptional regulator</fullName>
    </submittedName>
</protein>
<dbReference type="OrthoDB" id="3627020at2"/>
<feature type="DNA-binding region" description="H-T-H motif" evidence="4">
    <location>
        <begin position="28"/>
        <end position="47"/>
    </location>
</feature>
<dbReference type="RefSeq" id="WP_123667023.1">
    <property type="nucleotide sequence ID" value="NZ_RJKE01000001.1"/>
</dbReference>
<keyword evidence="3" id="KW-0804">Transcription</keyword>
<comment type="caution">
    <text evidence="6">The sequence shown here is derived from an EMBL/GenBank/DDBJ whole genome shotgun (WGS) entry which is preliminary data.</text>
</comment>
<dbReference type="GO" id="GO:0000976">
    <property type="term" value="F:transcription cis-regulatory region binding"/>
    <property type="evidence" value="ECO:0007669"/>
    <property type="project" value="TreeGrafter"/>
</dbReference>
<keyword evidence="2 4" id="KW-0238">DNA-binding</keyword>
<dbReference type="InterPro" id="IPR009057">
    <property type="entry name" value="Homeodomain-like_sf"/>
</dbReference>
<dbReference type="AlphaFoldDB" id="A0A3N1D3Y9"/>
<dbReference type="SUPFAM" id="SSF46689">
    <property type="entry name" value="Homeodomain-like"/>
    <property type="match status" value="1"/>
</dbReference>
<organism evidence="6 7">
    <name type="scientific">Actinocorallia herbida</name>
    <dbReference type="NCBI Taxonomy" id="58109"/>
    <lineage>
        <taxon>Bacteria</taxon>
        <taxon>Bacillati</taxon>
        <taxon>Actinomycetota</taxon>
        <taxon>Actinomycetes</taxon>
        <taxon>Streptosporangiales</taxon>
        <taxon>Thermomonosporaceae</taxon>
        <taxon>Actinocorallia</taxon>
    </lineage>
</organism>
<dbReference type="PANTHER" id="PTHR30055:SF234">
    <property type="entry name" value="HTH-TYPE TRANSCRIPTIONAL REGULATOR BETI"/>
    <property type="match status" value="1"/>
</dbReference>
<dbReference type="PANTHER" id="PTHR30055">
    <property type="entry name" value="HTH-TYPE TRANSCRIPTIONAL REGULATOR RUTR"/>
    <property type="match status" value="1"/>
</dbReference>
<sequence>MADGTRERIITESLRLFAERGYAGTSVAAIEKAAGLSPNSGSLYTHFGSKEQVMAAAVDGAVKIAEAGFAVAPMLALDDLEAELTLLARGSLMLMDGWRDLIRVMMKESDQFPAVMADVRERLFVRSYRFLVGWLAERAVREQLPEQDFESIATIWLGAMENYWVTTNVYGRRPFDLDADRFVRQWVATLLVALGARR</sequence>
<evidence type="ECO:0000259" key="5">
    <source>
        <dbReference type="PROSITE" id="PS50977"/>
    </source>
</evidence>
<accession>A0A3N1D3Y9</accession>
<dbReference type="Pfam" id="PF00440">
    <property type="entry name" value="TetR_N"/>
    <property type="match status" value="1"/>
</dbReference>
<keyword evidence="1" id="KW-0805">Transcription regulation</keyword>
<evidence type="ECO:0000256" key="2">
    <source>
        <dbReference type="ARBA" id="ARBA00023125"/>
    </source>
</evidence>
<reference evidence="6 7" key="1">
    <citation type="submission" date="2018-11" db="EMBL/GenBank/DDBJ databases">
        <title>Sequencing the genomes of 1000 actinobacteria strains.</title>
        <authorList>
            <person name="Klenk H.-P."/>
        </authorList>
    </citation>
    <scope>NUCLEOTIDE SEQUENCE [LARGE SCALE GENOMIC DNA]</scope>
    <source>
        <strain evidence="6 7">DSM 44254</strain>
    </source>
</reference>
<dbReference type="InterPro" id="IPR001647">
    <property type="entry name" value="HTH_TetR"/>
</dbReference>
<dbReference type="InterPro" id="IPR050109">
    <property type="entry name" value="HTH-type_TetR-like_transc_reg"/>
</dbReference>
<keyword evidence="7" id="KW-1185">Reference proteome</keyword>
<dbReference type="InterPro" id="IPR036271">
    <property type="entry name" value="Tet_transcr_reg_TetR-rel_C_sf"/>
</dbReference>
<name>A0A3N1D3Y9_9ACTN</name>
<dbReference type="Gene3D" id="1.10.357.10">
    <property type="entry name" value="Tetracycline Repressor, domain 2"/>
    <property type="match status" value="1"/>
</dbReference>
<gene>
    <name evidence="6" type="ORF">EDD29_5427</name>
</gene>
<evidence type="ECO:0000313" key="6">
    <source>
        <dbReference type="EMBL" id="ROO87788.1"/>
    </source>
</evidence>
<feature type="domain" description="HTH tetR-type" evidence="5">
    <location>
        <begin position="3"/>
        <end position="65"/>
    </location>
</feature>
<dbReference type="Gene3D" id="1.10.10.60">
    <property type="entry name" value="Homeodomain-like"/>
    <property type="match status" value="1"/>
</dbReference>
<dbReference type="GO" id="GO:0003700">
    <property type="term" value="F:DNA-binding transcription factor activity"/>
    <property type="evidence" value="ECO:0007669"/>
    <property type="project" value="TreeGrafter"/>
</dbReference>
<dbReference type="Proteomes" id="UP000272400">
    <property type="component" value="Unassembled WGS sequence"/>
</dbReference>
<proteinExistence type="predicted"/>
<dbReference type="SUPFAM" id="SSF48498">
    <property type="entry name" value="Tetracyclin repressor-like, C-terminal domain"/>
    <property type="match status" value="1"/>
</dbReference>
<dbReference type="PROSITE" id="PS50977">
    <property type="entry name" value="HTH_TETR_2"/>
    <property type="match status" value="1"/>
</dbReference>
<evidence type="ECO:0000313" key="7">
    <source>
        <dbReference type="Proteomes" id="UP000272400"/>
    </source>
</evidence>